<evidence type="ECO:0000313" key="1">
    <source>
        <dbReference type="EMBL" id="SHJ46588.1"/>
    </source>
</evidence>
<gene>
    <name evidence="1" type="ORF">SAMN02745163_02044</name>
</gene>
<dbReference type="Gene3D" id="3.90.550.10">
    <property type="entry name" value="Spore Coat Polysaccharide Biosynthesis Protein SpsA, Chain A"/>
    <property type="match status" value="1"/>
</dbReference>
<sequence length="285" mass="32871">MKTAFVLTFYIGEDERNYNKGLQLAEDCISTLKECEDSILVVYNQGVLSNEILKDLLCKYEIPSVILGNGNNDGVAVARQRCFEYIWTYIPEIKYISEIHLDMIFPKNWHKPLIEFLENTDEPFVCPCIVTEDGMLGPNGIEPKSVIVPNNVTDILSLCNSLKSNKIYYGFVNPVIYKSNILKEIGGYDLKFLKGKQGFEDDSIILAHMYYLGLRYKWKPKCNLNSVVYHSTLAQRTEFKNANEEFALNLNGLFNKYGAYGLKLLSEFYNSDYFLELYNEVLRRI</sequence>
<dbReference type="EMBL" id="FQZB01000008">
    <property type="protein sequence ID" value="SHJ46588.1"/>
    <property type="molecule type" value="Genomic_DNA"/>
</dbReference>
<dbReference type="STRING" id="1121302.SAMN02745163_02044"/>
<reference evidence="1 2" key="1">
    <citation type="submission" date="2016-11" db="EMBL/GenBank/DDBJ databases">
        <authorList>
            <person name="Jaros S."/>
            <person name="Januszkiewicz K."/>
            <person name="Wedrychowicz H."/>
        </authorList>
    </citation>
    <scope>NUCLEOTIDE SEQUENCE [LARGE SCALE GENOMIC DNA]</scope>
    <source>
        <strain evidence="1 2">DSM 21758</strain>
    </source>
</reference>
<proteinExistence type="predicted"/>
<dbReference type="AlphaFoldDB" id="A0A1M6JIL3"/>
<evidence type="ECO:0000313" key="2">
    <source>
        <dbReference type="Proteomes" id="UP000184310"/>
    </source>
</evidence>
<keyword evidence="2" id="KW-1185">Reference proteome</keyword>
<evidence type="ECO:0008006" key="3">
    <source>
        <dbReference type="Google" id="ProtNLM"/>
    </source>
</evidence>
<organism evidence="1 2">
    <name type="scientific">Clostridium cavendishii DSM 21758</name>
    <dbReference type="NCBI Taxonomy" id="1121302"/>
    <lineage>
        <taxon>Bacteria</taxon>
        <taxon>Bacillati</taxon>
        <taxon>Bacillota</taxon>
        <taxon>Clostridia</taxon>
        <taxon>Eubacteriales</taxon>
        <taxon>Clostridiaceae</taxon>
        <taxon>Clostridium</taxon>
    </lineage>
</organism>
<dbReference type="Proteomes" id="UP000184310">
    <property type="component" value="Unassembled WGS sequence"/>
</dbReference>
<dbReference type="InterPro" id="IPR029044">
    <property type="entry name" value="Nucleotide-diphossugar_trans"/>
</dbReference>
<dbReference type="SUPFAM" id="SSF53448">
    <property type="entry name" value="Nucleotide-diphospho-sugar transferases"/>
    <property type="match status" value="1"/>
</dbReference>
<name>A0A1M6JIL3_9CLOT</name>
<dbReference type="RefSeq" id="WP_072986702.1">
    <property type="nucleotide sequence ID" value="NZ_FQZB01000008.1"/>
</dbReference>
<protein>
    <recommendedName>
        <fullName evidence="3">Glycosyl transferase family 2</fullName>
    </recommendedName>
</protein>
<accession>A0A1M6JIL3</accession>